<feature type="transmembrane region" description="Helical" evidence="2">
    <location>
        <begin position="331"/>
        <end position="353"/>
    </location>
</feature>
<keyword evidence="2" id="KW-0472">Membrane</keyword>
<feature type="transmembrane region" description="Helical" evidence="2">
    <location>
        <begin position="172"/>
        <end position="195"/>
    </location>
</feature>
<accession>A0ABR4NKJ0</accession>
<proteinExistence type="predicted"/>
<dbReference type="Proteomes" id="UP001527925">
    <property type="component" value="Unassembled WGS sequence"/>
</dbReference>
<sequence length="380" mass="40311">MGAMGPRMGPSRAPPLLPAAPALAPAAAAPANSDSDSGADPDPESAADSPDIYPDSLDDGHRDYDDDDDGDDDDDSHGGIDADSIAVPLARPSRLRDWPALWVLHAERWIANTRWSALYAWDGAIAAVLAARVVGLIAAVDPAAFFDSAPRSPSTAALAADPQPTPADTIRAAIISSLAVLQIALLLALAIAIFVGRQASPPPPSLSPSSAARAARWRRRKHGPTLSTKLLFLFGVLLTCLWWAEPSLVNRAVEARIRAAMDPAIDFEHYACVVPPWWWIDGPASNASLAISPATASDIHSAAGIHAAAAAAAAAAASAADPRVAISAHGWASWMELLEWLGILGIWLLFAAVRAEYKRNMEEWVWITVSEVQNTFDFRR</sequence>
<evidence type="ECO:0000256" key="2">
    <source>
        <dbReference type="SAM" id="Phobius"/>
    </source>
</evidence>
<dbReference type="EMBL" id="JADGIZ020000001">
    <property type="protein sequence ID" value="KAL2920048.1"/>
    <property type="molecule type" value="Genomic_DNA"/>
</dbReference>
<feature type="region of interest" description="Disordered" evidence="1">
    <location>
        <begin position="1"/>
        <end position="83"/>
    </location>
</feature>
<reference evidence="3 4" key="1">
    <citation type="submission" date="2023-09" db="EMBL/GenBank/DDBJ databases">
        <title>Pangenome analysis of Batrachochytrium dendrobatidis and related Chytrids.</title>
        <authorList>
            <person name="Yacoub M.N."/>
            <person name="Stajich J.E."/>
            <person name="James T.Y."/>
        </authorList>
    </citation>
    <scope>NUCLEOTIDE SEQUENCE [LARGE SCALE GENOMIC DNA]</scope>
    <source>
        <strain evidence="3 4">JEL0888</strain>
    </source>
</reference>
<comment type="caution">
    <text evidence="3">The sequence shown here is derived from an EMBL/GenBank/DDBJ whole genome shotgun (WGS) entry which is preliminary data.</text>
</comment>
<feature type="transmembrane region" description="Helical" evidence="2">
    <location>
        <begin position="226"/>
        <end position="244"/>
    </location>
</feature>
<evidence type="ECO:0000313" key="3">
    <source>
        <dbReference type="EMBL" id="KAL2920048.1"/>
    </source>
</evidence>
<organism evidence="3 4">
    <name type="scientific">Polyrhizophydium stewartii</name>
    <dbReference type="NCBI Taxonomy" id="2732419"/>
    <lineage>
        <taxon>Eukaryota</taxon>
        <taxon>Fungi</taxon>
        <taxon>Fungi incertae sedis</taxon>
        <taxon>Chytridiomycota</taxon>
        <taxon>Chytridiomycota incertae sedis</taxon>
        <taxon>Chytridiomycetes</taxon>
        <taxon>Rhizophydiales</taxon>
        <taxon>Rhizophydiales incertae sedis</taxon>
        <taxon>Polyrhizophydium</taxon>
    </lineage>
</organism>
<protein>
    <submittedName>
        <fullName evidence="3">Uncharacterized protein</fullName>
    </submittedName>
</protein>
<feature type="compositionally biased region" description="Acidic residues" evidence="1">
    <location>
        <begin position="65"/>
        <end position="75"/>
    </location>
</feature>
<feature type="compositionally biased region" description="Low complexity" evidence="1">
    <location>
        <begin position="19"/>
        <end position="36"/>
    </location>
</feature>
<keyword evidence="2" id="KW-0812">Transmembrane</keyword>
<keyword evidence="4" id="KW-1185">Reference proteome</keyword>
<evidence type="ECO:0000256" key="1">
    <source>
        <dbReference type="SAM" id="MobiDB-lite"/>
    </source>
</evidence>
<name>A0ABR4NKJ0_9FUNG</name>
<gene>
    <name evidence="3" type="ORF">HK105_200114</name>
</gene>
<evidence type="ECO:0000313" key="4">
    <source>
        <dbReference type="Proteomes" id="UP001527925"/>
    </source>
</evidence>
<keyword evidence="2" id="KW-1133">Transmembrane helix</keyword>